<dbReference type="EMBL" id="CAJJDP010000174">
    <property type="protein sequence ID" value="CAD8214196.1"/>
    <property type="molecule type" value="Genomic_DNA"/>
</dbReference>
<dbReference type="Proteomes" id="UP000683925">
    <property type="component" value="Unassembled WGS sequence"/>
</dbReference>
<proteinExistence type="predicted"/>
<evidence type="ECO:0000313" key="1">
    <source>
        <dbReference type="EMBL" id="CAD8214196.1"/>
    </source>
</evidence>
<dbReference type="AlphaFoldDB" id="A0A8S1YHQ0"/>
<organism evidence="1 2">
    <name type="scientific">Paramecium octaurelia</name>
    <dbReference type="NCBI Taxonomy" id="43137"/>
    <lineage>
        <taxon>Eukaryota</taxon>
        <taxon>Sar</taxon>
        <taxon>Alveolata</taxon>
        <taxon>Ciliophora</taxon>
        <taxon>Intramacronucleata</taxon>
        <taxon>Oligohymenophorea</taxon>
        <taxon>Peniculida</taxon>
        <taxon>Parameciidae</taxon>
        <taxon>Paramecium</taxon>
    </lineage>
</organism>
<reference evidence="1" key="1">
    <citation type="submission" date="2021-01" db="EMBL/GenBank/DDBJ databases">
        <authorList>
            <consortium name="Genoscope - CEA"/>
            <person name="William W."/>
        </authorList>
    </citation>
    <scope>NUCLEOTIDE SEQUENCE</scope>
</reference>
<evidence type="ECO:0000313" key="2">
    <source>
        <dbReference type="Proteomes" id="UP000683925"/>
    </source>
</evidence>
<keyword evidence="2" id="KW-1185">Reference proteome</keyword>
<accession>A0A8S1YHQ0</accession>
<protein>
    <submittedName>
        <fullName evidence="1">Uncharacterized protein</fullName>
    </submittedName>
</protein>
<comment type="caution">
    <text evidence="1">The sequence shown here is derived from an EMBL/GenBank/DDBJ whole genome shotgun (WGS) entry which is preliminary data.</text>
</comment>
<gene>
    <name evidence="1" type="ORF">POCTA_138.1.T1710029</name>
</gene>
<sequence>MLELNPNSNFNLETRPTIQSSQYYRLKNASKQKLHHFNQSDQLQLMGGGP</sequence>
<name>A0A8S1YHQ0_PAROT</name>